<sequence>FRPCYHAGRGYRAGQTWPNLRSSLANFNCMLAQLEFGIRAAMAN</sequence>
<proteinExistence type="predicted"/>
<name>B4QU86_DROSI</name>
<reference evidence="1 2" key="1">
    <citation type="journal article" date="2007" name="Nature">
        <title>Evolution of genes and genomes on the Drosophila phylogeny.</title>
        <authorList>
            <consortium name="Drosophila 12 Genomes Consortium"/>
            <person name="Clark A.G."/>
            <person name="Eisen M.B."/>
            <person name="Smith D.R."/>
            <person name="Bergman C.M."/>
            <person name="Oliver B."/>
            <person name="Markow T.A."/>
            <person name="Kaufman T.C."/>
            <person name="Kellis M."/>
            <person name="Gelbart W."/>
            <person name="Iyer V.N."/>
            <person name="Pollard D.A."/>
            <person name="Sackton T.B."/>
            <person name="Larracuente A.M."/>
            <person name="Singh N.D."/>
            <person name="Abad J.P."/>
            <person name="Abt D.N."/>
            <person name="Adryan B."/>
            <person name="Aguade M."/>
            <person name="Akashi H."/>
            <person name="Anderson W.W."/>
            <person name="Aquadro C.F."/>
            <person name="Ardell D.H."/>
            <person name="Arguello R."/>
            <person name="Artieri C.G."/>
            <person name="Barbash D.A."/>
            <person name="Barker D."/>
            <person name="Barsanti P."/>
            <person name="Batterham P."/>
            <person name="Batzoglou S."/>
            <person name="Begun D."/>
            <person name="Bhutkar A."/>
            <person name="Blanco E."/>
            <person name="Bosak S.A."/>
            <person name="Bradley R.K."/>
            <person name="Brand A.D."/>
            <person name="Brent M.R."/>
            <person name="Brooks A.N."/>
            <person name="Brown R.H."/>
            <person name="Butlin R.K."/>
            <person name="Caggese C."/>
            <person name="Calvi B.R."/>
            <person name="Bernardo de Carvalho A."/>
            <person name="Caspi A."/>
            <person name="Castrezana S."/>
            <person name="Celniker S.E."/>
            <person name="Chang J.L."/>
            <person name="Chapple C."/>
            <person name="Chatterji S."/>
            <person name="Chinwalla A."/>
            <person name="Civetta A."/>
            <person name="Clifton S.W."/>
            <person name="Comeron J.M."/>
            <person name="Costello J.C."/>
            <person name="Coyne J.A."/>
            <person name="Daub J."/>
            <person name="David R.G."/>
            <person name="Delcher A.L."/>
            <person name="Delehaunty K."/>
            <person name="Do C.B."/>
            <person name="Ebling H."/>
            <person name="Edwards K."/>
            <person name="Eickbush T."/>
            <person name="Evans J.D."/>
            <person name="Filipski A."/>
            <person name="Findeiss S."/>
            <person name="Freyhult E."/>
            <person name="Fulton L."/>
            <person name="Fulton R."/>
            <person name="Garcia A.C."/>
            <person name="Gardiner A."/>
            <person name="Garfield D.A."/>
            <person name="Garvin B.E."/>
            <person name="Gibson G."/>
            <person name="Gilbert D."/>
            <person name="Gnerre S."/>
            <person name="Godfrey J."/>
            <person name="Good R."/>
            <person name="Gotea V."/>
            <person name="Gravely B."/>
            <person name="Greenberg A.J."/>
            <person name="Griffiths-Jones S."/>
            <person name="Gross S."/>
            <person name="Guigo R."/>
            <person name="Gustafson E.A."/>
            <person name="Haerty W."/>
            <person name="Hahn M.W."/>
            <person name="Halligan D.L."/>
            <person name="Halpern A.L."/>
            <person name="Halter G.M."/>
            <person name="Han M.V."/>
            <person name="Heger A."/>
            <person name="Hillier L."/>
            <person name="Hinrichs A.S."/>
            <person name="Holmes I."/>
            <person name="Hoskins R.A."/>
            <person name="Hubisz M.J."/>
            <person name="Hultmark D."/>
            <person name="Huntley M.A."/>
            <person name="Jaffe D.B."/>
            <person name="Jagadeeshan S."/>
            <person name="Jeck W.R."/>
            <person name="Johnson J."/>
            <person name="Jones C.D."/>
            <person name="Jordan W.C."/>
            <person name="Karpen G.H."/>
            <person name="Kataoka E."/>
            <person name="Keightley P.D."/>
            <person name="Kheradpour P."/>
            <person name="Kirkness E.F."/>
            <person name="Koerich L.B."/>
            <person name="Kristiansen K."/>
            <person name="Kudrna D."/>
            <person name="Kulathinal R.J."/>
            <person name="Kumar S."/>
            <person name="Kwok R."/>
            <person name="Lander E."/>
            <person name="Langley C.H."/>
            <person name="Lapoint R."/>
            <person name="Lazzaro B.P."/>
            <person name="Lee S.J."/>
            <person name="Levesque L."/>
            <person name="Li R."/>
            <person name="Lin C.F."/>
            <person name="Lin M.F."/>
            <person name="Lindblad-Toh K."/>
            <person name="Llopart A."/>
            <person name="Long M."/>
            <person name="Low L."/>
            <person name="Lozovsky E."/>
            <person name="Lu J."/>
            <person name="Luo M."/>
            <person name="Machado C.A."/>
            <person name="Makalowski W."/>
            <person name="Marzo M."/>
            <person name="Matsuda M."/>
            <person name="Matzkin L."/>
            <person name="McAllister B."/>
            <person name="McBride C.S."/>
            <person name="McKernan B."/>
            <person name="McKernan K."/>
            <person name="Mendez-Lago M."/>
            <person name="Minx P."/>
            <person name="Mollenhauer M.U."/>
            <person name="Montooth K."/>
            <person name="Mount S.M."/>
            <person name="Mu X."/>
            <person name="Myers E."/>
            <person name="Negre B."/>
            <person name="Newfeld S."/>
            <person name="Nielsen R."/>
            <person name="Noor M.A."/>
            <person name="O'Grady P."/>
            <person name="Pachter L."/>
            <person name="Papaceit M."/>
            <person name="Parisi M.J."/>
            <person name="Parisi M."/>
            <person name="Parts L."/>
            <person name="Pedersen J.S."/>
            <person name="Pesole G."/>
            <person name="Phillippy A.M."/>
            <person name="Ponting C.P."/>
            <person name="Pop M."/>
            <person name="Porcelli D."/>
            <person name="Powell J.R."/>
            <person name="Prohaska S."/>
            <person name="Pruitt K."/>
            <person name="Puig M."/>
            <person name="Quesneville H."/>
            <person name="Ram K.R."/>
            <person name="Rand D."/>
            <person name="Rasmussen M.D."/>
            <person name="Reed L.K."/>
            <person name="Reenan R."/>
            <person name="Reily A."/>
            <person name="Remington K.A."/>
            <person name="Rieger T.T."/>
            <person name="Ritchie M.G."/>
            <person name="Robin C."/>
            <person name="Rogers Y.H."/>
            <person name="Rohde C."/>
            <person name="Rozas J."/>
            <person name="Rubenfield M.J."/>
            <person name="Ruiz A."/>
            <person name="Russo S."/>
            <person name="Salzberg S.L."/>
            <person name="Sanchez-Gracia A."/>
            <person name="Saranga D.J."/>
            <person name="Sato H."/>
            <person name="Schaeffer S.W."/>
            <person name="Schatz M.C."/>
            <person name="Schlenke T."/>
            <person name="Schwartz R."/>
            <person name="Segarra C."/>
            <person name="Singh R.S."/>
            <person name="Sirot L."/>
            <person name="Sirota M."/>
            <person name="Sisneros N.B."/>
            <person name="Smith C.D."/>
            <person name="Smith T.F."/>
            <person name="Spieth J."/>
            <person name="Stage D.E."/>
            <person name="Stark A."/>
            <person name="Stephan W."/>
            <person name="Strausberg R.L."/>
            <person name="Strempel S."/>
            <person name="Sturgill D."/>
            <person name="Sutton G."/>
            <person name="Sutton G.G."/>
            <person name="Tao W."/>
            <person name="Teichmann S."/>
            <person name="Tobari Y.N."/>
            <person name="Tomimura Y."/>
            <person name="Tsolas J.M."/>
            <person name="Valente V.L."/>
            <person name="Venter E."/>
            <person name="Venter J.C."/>
            <person name="Vicario S."/>
            <person name="Vieira F.G."/>
            <person name="Vilella A.J."/>
            <person name="Villasante A."/>
            <person name="Walenz B."/>
            <person name="Wang J."/>
            <person name="Wasserman M."/>
            <person name="Watts T."/>
            <person name="Wilson D."/>
            <person name="Wilson R.K."/>
            <person name="Wing R.A."/>
            <person name="Wolfner M.F."/>
            <person name="Wong A."/>
            <person name="Wong G.K."/>
            <person name="Wu C.I."/>
            <person name="Wu G."/>
            <person name="Yamamoto D."/>
            <person name="Yang H.P."/>
            <person name="Yang S.P."/>
            <person name="Yorke J.A."/>
            <person name="Yoshida K."/>
            <person name="Zdobnov E."/>
            <person name="Zhang P."/>
            <person name="Zhang Y."/>
            <person name="Zimin A.V."/>
            <person name="Baldwin J."/>
            <person name="Abdouelleil A."/>
            <person name="Abdulkadir J."/>
            <person name="Abebe A."/>
            <person name="Abera B."/>
            <person name="Abreu J."/>
            <person name="Acer S.C."/>
            <person name="Aftuck L."/>
            <person name="Alexander A."/>
            <person name="An P."/>
            <person name="Anderson E."/>
            <person name="Anderson S."/>
            <person name="Arachi H."/>
            <person name="Azer M."/>
            <person name="Bachantsang P."/>
            <person name="Barry A."/>
            <person name="Bayul T."/>
            <person name="Berlin A."/>
            <person name="Bessette D."/>
            <person name="Bloom T."/>
            <person name="Blye J."/>
            <person name="Boguslavskiy L."/>
            <person name="Bonnet C."/>
            <person name="Boukhgalter B."/>
            <person name="Bourzgui I."/>
            <person name="Brown A."/>
            <person name="Cahill P."/>
            <person name="Channer S."/>
            <person name="Cheshatsang Y."/>
            <person name="Chuda L."/>
            <person name="Citroen M."/>
            <person name="Collymore A."/>
            <person name="Cooke P."/>
            <person name="Costello M."/>
            <person name="D'Aco K."/>
            <person name="Daza R."/>
            <person name="De Haan G."/>
            <person name="DeGray S."/>
            <person name="DeMaso C."/>
            <person name="Dhargay N."/>
            <person name="Dooley K."/>
            <person name="Dooley E."/>
            <person name="Doricent M."/>
            <person name="Dorje P."/>
            <person name="Dorjee K."/>
            <person name="Dupes A."/>
            <person name="Elong R."/>
            <person name="Falk J."/>
            <person name="Farina A."/>
            <person name="Faro S."/>
            <person name="Ferguson D."/>
            <person name="Fisher S."/>
            <person name="Foley C.D."/>
            <person name="Franke A."/>
            <person name="Friedrich D."/>
            <person name="Gadbois L."/>
            <person name="Gearin G."/>
            <person name="Gearin C.R."/>
            <person name="Giannoukos G."/>
            <person name="Goode T."/>
            <person name="Graham J."/>
            <person name="Grandbois E."/>
            <person name="Grewal S."/>
            <person name="Gyaltsen K."/>
            <person name="Hafez N."/>
            <person name="Hagos B."/>
            <person name="Hall J."/>
            <person name="Henson C."/>
            <person name="Hollinger A."/>
            <person name="Honan T."/>
            <person name="Huard M.D."/>
            <person name="Hughes L."/>
            <person name="Hurhula B."/>
            <person name="Husby M.E."/>
            <person name="Kamat A."/>
            <person name="Kanga B."/>
            <person name="Kashin S."/>
            <person name="Khazanovich D."/>
            <person name="Kisner P."/>
            <person name="Lance K."/>
            <person name="Lara M."/>
            <person name="Lee W."/>
            <person name="Lennon N."/>
            <person name="Letendre F."/>
            <person name="LeVine R."/>
            <person name="Lipovsky A."/>
            <person name="Liu X."/>
            <person name="Liu J."/>
            <person name="Liu S."/>
            <person name="Lokyitsang T."/>
            <person name="Lokyitsang Y."/>
            <person name="Lubonja R."/>
            <person name="Lui A."/>
            <person name="MacDonald P."/>
            <person name="Magnisalis V."/>
            <person name="Maru K."/>
            <person name="Matthews C."/>
            <person name="McCusker W."/>
            <person name="McDonough S."/>
            <person name="Mehta T."/>
            <person name="Meldrim J."/>
            <person name="Meneus L."/>
            <person name="Mihai O."/>
            <person name="Mihalev A."/>
            <person name="Mihova T."/>
            <person name="Mittelman R."/>
            <person name="Mlenga V."/>
            <person name="Montmayeur A."/>
            <person name="Mulrain L."/>
            <person name="Navidi A."/>
            <person name="Naylor J."/>
            <person name="Negash T."/>
            <person name="Nguyen T."/>
            <person name="Nguyen N."/>
            <person name="Nicol R."/>
            <person name="Norbu C."/>
            <person name="Norbu N."/>
            <person name="Novod N."/>
            <person name="O'Neill B."/>
            <person name="Osman S."/>
            <person name="Markiewicz E."/>
            <person name="Oyono O.L."/>
            <person name="Patti C."/>
            <person name="Phunkhang P."/>
            <person name="Pierre F."/>
            <person name="Priest M."/>
            <person name="Raghuraman S."/>
            <person name="Rege F."/>
            <person name="Reyes R."/>
            <person name="Rise C."/>
            <person name="Rogov P."/>
            <person name="Ross K."/>
            <person name="Ryan E."/>
            <person name="Settipalli S."/>
            <person name="Shea T."/>
            <person name="Sherpa N."/>
            <person name="Shi L."/>
            <person name="Shih D."/>
            <person name="Sparrow T."/>
            <person name="Spaulding J."/>
            <person name="Stalker J."/>
            <person name="Stange-Thomann N."/>
            <person name="Stavropoulos S."/>
            <person name="Stone C."/>
            <person name="Strader C."/>
            <person name="Tesfaye S."/>
            <person name="Thomson T."/>
            <person name="Thoulutsang Y."/>
            <person name="Thoulutsang D."/>
            <person name="Topham K."/>
            <person name="Topping I."/>
            <person name="Tsamla T."/>
            <person name="Vassiliev H."/>
            <person name="Vo A."/>
            <person name="Wangchuk T."/>
            <person name="Wangdi T."/>
            <person name="Weiand M."/>
            <person name="Wilkinson J."/>
            <person name="Wilson A."/>
            <person name="Yadav S."/>
            <person name="Young G."/>
            <person name="Yu Q."/>
            <person name="Zembek L."/>
            <person name="Zhong D."/>
            <person name="Zimmer A."/>
            <person name="Zwirko Z."/>
            <person name="Jaffe D.B."/>
            <person name="Alvarez P."/>
            <person name="Brockman W."/>
            <person name="Butler J."/>
            <person name="Chin C."/>
            <person name="Gnerre S."/>
            <person name="Grabherr M."/>
            <person name="Kleber M."/>
            <person name="Mauceli E."/>
            <person name="MacCallum I."/>
        </authorList>
    </citation>
    <scope>NUCLEOTIDE SEQUENCE [LARGE SCALE GENOMIC DNA]</scope>
    <source>
        <strain evidence="2">white501</strain>
    </source>
</reference>
<dbReference type="Proteomes" id="UP000000304">
    <property type="component" value="Chromosome 3R"/>
</dbReference>
<evidence type="ECO:0000313" key="1">
    <source>
        <dbReference type="EMBL" id="EDX14323.1"/>
    </source>
</evidence>
<protein>
    <submittedName>
        <fullName evidence="1">GD21155</fullName>
    </submittedName>
</protein>
<dbReference type="EMBL" id="CM000364">
    <property type="protein sequence ID" value="EDX14323.1"/>
    <property type="molecule type" value="Genomic_DNA"/>
</dbReference>
<dbReference type="AlphaFoldDB" id="B4QU86"/>
<gene>
    <name evidence="1" type="primary">Dsim\GD21155</name>
    <name evidence="1" type="ORF">Dsim_GD21155</name>
</gene>
<accession>B4QU86</accession>
<feature type="non-terminal residue" evidence="1">
    <location>
        <position position="1"/>
    </location>
</feature>
<organism evidence="1 2">
    <name type="scientific">Drosophila simulans</name>
    <name type="common">Fruit fly</name>
    <dbReference type="NCBI Taxonomy" id="7240"/>
    <lineage>
        <taxon>Eukaryota</taxon>
        <taxon>Metazoa</taxon>
        <taxon>Ecdysozoa</taxon>
        <taxon>Arthropoda</taxon>
        <taxon>Hexapoda</taxon>
        <taxon>Insecta</taxon>
        <taxon>Pterygota</taxon>
        <taxon>Neoptera</taxon>
        <taxon>Endopterygota</taxon>
        <taxon>Diptera</taxon>
        <taxon>Brachycera</taxon>
        <taxon>Muscomorpha</taxon>
        <taxon>Ephydroidea</taxon>
        <taxon>Drosophilidae</taxon>
        <taxon>Drosophila</taxon>
        <taxon>Sophophora</taxon>
    </lineage>
</organism>
<dbReference type="HOGENOM" id="CLU_3227367_0_0_1"/>
<evidence type="ECO:0000313" key="2">
    <source>
        <dbReference type="Proteomes" id="UP000000304"/>
    </source>
</evidence>
<keyword evidence="2" id="KW-1185">Reference proteome</keyword>